<sequence length="106" mass="11310">MKVAVLVLLFVVVMMEISCCLAAPRRAALGGIYGQEQRHHAEKGKVVEAKAGKSKTIDNHHSIPRQNYNDKSGSPGDNGGDNSDDGTGFLVCDEQRLGVVSSGKDK</sequence>
<comment type="caution">
    <text evidence="1">The sequence shown here is derived from an EMBL/GenBank/DDBJ whole genome shotgun (WGS) entry which is preliminary data.</text>
</comment>
<accession>A0ACC0Y2U9</accession>
<dbReference type="Proteomes" id="UP001163603">
    <property type="component" value="Chromosome 9"/>
</dbReference>
<protein>
    <submittedName>
        <fullName evidence="1">Uncharacterized protein</fullName>
    </submittedName>
</protein>
<evidence type="ECO:0000313" key="2">
    <source>
        <dbReference type="Proteomes" id="UP001163603"/>
    </source>
</evidence>
<evidence type="ECO:0000313" key="1">
    <source>
        <dbReference type="EMBL" id="KAJ0028716.1"/>
    </source>
</evidence>
<name>A0ACC0Y2U9_9ROSI</name>
<dbReference type="EMBL" id="CM047744">
    <property type="protein sequence ID" value="KAJ0028716.1"/>
    <property type="molecule type" value="Genomic_DNA"/>
</dbReference>
<gene>
    <name evidence="1" type="ORF">Pint_35654</name>
</gene>
<reference evidence="2" key="1">
    <citation type="journal article" date="2023" name="G3 (Bethesda)">
        <title>Genome assembly and association tests identify interacting loci associated with vigor, precocity, and sex in interspecific pistachio rootstocks.</title>
        <authorList>
            <person name="Palmer W."/>
            <person name="Jacygrad E."/>
            <person name="Sagayaradj S."/>
            <person name="Cavanaugh K."/>
            <person name="Han R."/>
            <person name="Bertier L."/>
            <person name="Beede B."/>
            <person name="Kafkas S."/>
            <person name="Golino D."/>
            <person name="Preece J."/>
            <person name="Michelmore R."/>
        </authorList>
    </citation>
    <scope>NUCLEOTIDE SEQUENCE [LARGE SCALE GENOMIC DNA]</scope>
</reference>
<keyword evidence="2" id="KW-1185">Reference proteome</keyword>
<organism evidence="1 2">
    <name type="scientific">Pistacia integerrima</name>
    <dbReference type="NCBI Taxonomy" id="434235"/>
    <lineage>
        <taxon>Eukaryota</taxon>
        <taxon>Viridiplantae</taxon>
        <taxon>Streptophyta</taxon>
        <taxon>Embryophyta</taxon>
        <taxon>Tracheophyta</taxon>
        <taxon>Spermatophyta</taxon>
        <taxon>Magnoliopsida</taxon>
        <taxon>eudicotyledons</taxon>
        <taxon>Gunneridae</taxon>
        <taxon>Pentapetalae</taxon>
        <taxon>rosids</taxon>
        <taxon>malvids</taxon>
        <taxon>Sapindales</taxon>
        <taxon>Anacardiaceae</taxon>
        <taxon>Pistacia</taxon>
    </lineage>
</organism>
<proteinExistence type="predicted"/>